<proteinExistence type="predicted"/>
<organism evidence="4 5">
    <name type="scientific">Paenibacillus monticola</name>
    <dbReference type="NCBI Taxonomy" id="2666075"/>
    <lineage>
        <taxon>Bacteria</taxon>
        <taxon>Bacillati</taxon>
        <taxon>Bacillota</taxon>
        <taxon>Bacilli</taxon>
        <taxon>Bacillales</taxon>
        <taxon>Paenibacillaceae</taxon>
        <taxon>Paenibacillus</taxon>
    </lineage>
</organism>
<evidence type="ECO:0000256" key="3">
    <source>
        <dbReference type="SAM" id="Phobius"/>
    </source>
</evidence>
<sequence>MQPWVYIVLVGAVAIVYALILPARARQGKTEKQGLKEIETALELYMADIERENNELVQLIGSLKQQSQSNQTSLQEQLNELRGQFTELQKSSHQLEARMAAEEKGLLQLAVSYGNSSSTAAATAESSVPRNDSHLEQAKEKSKPVSSIKLRYPRLFELHEQGKSIDSIAKTAGLQRGEVQLILQLAKQEEAL</sequence>
<name>A0A7X2H7F2_9BACL</name>
<dbReference type="Proteomes" id="UP000463051">
    <property type="component" value="Unassembled WGS sequence"/>
</dbReference>
<keyword evidence="3" id="KW-0812">Transmembrane</keyword>
<keyword evidence="5" id="KW-1185">Reference proteome</keyword>
<protein>
    <recommendedName>
        <fullName evidence="6">DUF2802 domain-containing protein</fullName>
    </recommendedName>
</protein>
<dbReference type="AlphaFoldDB" id="A0A7X2H7F2"/>
<feature type="region of interest" description="Disordered" evidence="2">
    <location>
        <begin position="122"/>
        <end position="145"/>
    </location>
</feature>
<dbReference type="EMBL" id="WJXB01000006">
    <property type="protein sequence ID" value="MRN54838.1"/>
    <property type="molecule type" value="Genomic_DNA"/>
</dbReference>
<keyword evidence="3" id="KW-0472">Membrane</keyword>
<keyword evidence="3" id="KW-1133">Transmembrane helix</keyword>
<evidence type="ECO:0000256" key="2">
    <source>
        <dbReference type="SAM" id="MobiDB-lite"/>
    </source>
</evidence>
<feature type="coiled-coil region" evidence="1">
    <location>
        <begin position="35"/>
        <end position="98"/>
    </location>
</feature>
<gene>
    <name evidence="4" type="ORF">GJB61_17790</name>
</gene>
<reference evidence="4 5" key="1">
    <citation type="submission" date="2019-11" db="EMBL/GenBank/DDBJ databases">
        <title>Paenibacillus monticola sp. nov., a novel PGPR strain isolated from mountain sample in China.</title>
        <authorList>
            <person name="Zhao Q."/>
            <person name="Li H.-P."/>
            <person name="Zhang J.-L."/>
        </authorList>
    </citation>
    <scope>NUCLEOTIDE SEQUENCE [LARGE SCALE GENOMIC DNA]</scope>
    <source>
        <strain evidence="4 5">LC-T2</strain>
    </source>
</reference>
<comment type="caution">
    <text evidence="4">The sequence shown here is derived from an EMBL/GenBank/DDBJ whole genome shotgun (WGS) entry which is preliminary data.</text>
</comment>
<feature type="transmembrane region" description="Helical" evidence="3">
    <location>
        <begin position="6"/>
        <end position="23"/>
    </location>
</feature>
<dbReference type="InterPro" id="IPR046118">
    <property type="entry name" value="DUF6115"/>
</dbReference>
<feature type="compositionally biased region" description="Basic and acidic residues" evidence="2">
    <location>
        <begin position="131"/>
        <end position="143"/>
    </location>
</feature>
<evidence type="ECO:0008006" key="6">
    <source>
        <dbReference type="Google" id="ProtNLM"/>
    </source>
</evidence>
<accession>A0A7X2H7F2</accession>
<dbReference type="RefSeq" id="WP_154120276.1">
    <property type="nucleotide sequence ID" value="NZ_WJXB01000006.1"/>
</dbReference>
<evidence type="ECO:0000256" key="1">
    <source>
        <dbReference type="SAM" id="Coils"/>
    </source>
</evidence>
<evidence type="ECO:0000313" key="5">
    <source>
        <dbReference type="Proteomes" id="UP000463051"/>
    </source>
</evidence>
<keyword evidence="1" id="KW-0175">Coiled coil</keyword>
<evidence type="ECO:0000313" key="4">
    <source>
        <dbReference type="EMBL" id="MRN54838.1"/>
    </source>
</evidence>
<dbReference type="Pfam" id="PF19610">
    <property type="entry name" value="DUF6115"/>
    <property type="match status" value="1"/>
</dbReference>